<dbReference type="AlphaFoldDB" id="A0A2J6SSP6"/>
<protein>
    <submittedName>
        <fullName evidence="1">Uncharacterized protein</fullName>
    </submittedName>
</protein>
<dbReference type="InParanoid" id="A0A2J6SSP6"/>
<dbReference type="Proteomes" id="UP000235371">
    <property type="component" value="Unassembled WGS sequence"/>
</dbReference>
<sequence length="155" mass="16443">MAAPAALAARYSAAGAVDAAACKTGKAATCKQAFGAVLPVGSHGLWGMDAGGRSGSEVCRTLLLTFGCPSLDKQRASLQNLLVRRRASKALGPGGPGSHEQIKELRHRYTNTLGHKRNMHLNDHGGVKSKQNRVGLFNSREVGRALRGAKQEWRS</sequence>
<accession>A0A2J6SSP6</accession>
<keyword evidence="2" id="KW-1185">Reference proteome</keyword>
<reference evidence="1 2" key="1">
    <citation type="submission" date="2016-04" db="EMBL/GenBank/DDBJ databases">
        <title>A degradative enzymes factory behind the ericoid mycorrhizal symbiosis.</title>
        <authorList>
            <consortium name="DOE Joint Genome Institute"/>
            <person name="Martino E."/>
            <person name="Morin E."/>
            <person name="Grelet G."/>
            <person name="Kuo A."/>
            <person name="Kohler A."/>
            <person name="Daghino S."/>
            <person name="Barry K."/>
            <person name="Choi C."/>
            <person name="Cichocki N."/>
            <person name="Clum A."/>
            <person name="Copeland A."/>
            <person name="Hainaut M."/>
            <person name="Haridas S."/>
            <person name="Labutti K."/>
            <person name="Lindquist E."/>
            <person name="Lipzen A."/>
            <person name="Khouja H.-R."/>
            <person name="Murat C."/>
            <person name="Ohm R."/>
            <person name="Olson A."/>
            <person name="Spatafora J."/>
            <person name="Veneault-Fourrey C."/>
            <person name="Henrissat B."/>
            <person name="Grigoriev I."/>
            <person name="Martin F."/>
            <person name="Perotto S."/>
        </authorList>
    </citation>
    <scope>NUCLEOTIDE SEQUENCE [LARGE SCALE GENOMIC DNA]</scope>
    <source>
        <strain evidence="1 2">E</strain>
    </source>
</reference>
<organism evidence="1 2">
    <name type="scientific">Hyaloscypha bicolor E</name>
    <dbReference type="NCBI Taxonomy" id="1095630"/>
    <lineage>
        <taxon>Eukaryota</taxon>
        <taxon>Fungi</taxon>
        <taxon>Dikarya</taxon>
        <taxon>Ascomycota</taxon>
        <taxon>Pezizomycotina</taxon>
        <taxon>Leotiomycetes</taxon>
        <taxon>Helotiales</taxon>
        <taxon>Hyaloscyphaceae</taxon>
        <taxon>Hyaloscypha</taxon>
        <taxon>Hyaloscypha bicolor</taxon>
    </lineage>
</organism>
<dbReference type="RefSeq" id="XP_024730710.1">
    <property type="nucleotide sequence ID" value="XM_024888013.1"/>
</dbReference>
<dbReference type="EMBL" id="KZ613871">
    <property type="protein sequence ID" value="PMD53806.1"/>
    <property type="molecule type" value="Genomic_DNA"/>
</dbReference>
<dbReference type="GeneID" id="36596089"/>
<name>A0A2J6SSP6_9HELO</name>
<evidence type="ECO:0000313" key="1">
    <source>
        <dbReference type="EMBL" id="PMD53806.1"/>
    </source>
</evidence>
<proteinExistence type="predicted"/>
<evidence type="ECO:0000313" key="2">
    <source>
        <dbReference type="Proteomes" id="UP000235371"/>
    </source>
</evidence>
<gene>
    <name evidence="1" type="ORF">K444DRAFT_700559</name>
</gene>